<dbReference type="KEGG" id="pagb:AWM79_02710"/>
<dbReference type="InterPro" id="IPR017740">
    <property type="entry name" value="TssA-like"/>
</dbReference>
<dbReference type="NCBIfam" id="TIGR03363">
    <property type="entry name" value="VI_chp_8"/>
    <property type="match status" value="1"/>
</dbReference>
<dbReference type="AlphaFoldDB" id="A0A0X1T7W9"/>
<evidence type="ECO:0000256" key="1">
    <source>
        <dbReference type="SAM" id="MobiDB-lite"/>
    </source>
</evidence>
<reference evidence="3 4" key="1">
    <citation type="submission" date="2016-01" db="EMBL/GenBank/DDBJ databases">
        <authorList>
            <person name="McClelland M."/>
            <person name="Jain A."/>
            <person name="Saraogi P."/>
            <person name="Mendelson R."/>
            <person name="Westerman R."/>
            <person name="SanMiguel P."/>
            <person name="Csonka L."/>
        </authorList>
    </citation>
    <scope>NUCLEOTIDE SEQUENCE [LARGE SCALE GENOMIC DNA]</scope>
    <source>
        <strain evidence="3 4">NCPPB 2472</strain>
    </source>
</reference>
<accession>A0A0X1T7W9</accession>
<evidence type="ECO:0000259" key="2">
    <source>
        <dbReference type="Pfam" id="PF06812"/>
    </source>
</evidence>
<feature type="compositionally biased region" description="Low complexity" evidence="1">
    <location>
        <begin position="264"/>
        <end position="273"/>
    </location>
</feature>
<dbReference type="InterPro" id="IPR010657">
    <property type="entry name" value="ImpA_N"/>
</dbReference>
<evidence type="ECO:0000313" key="3">
    <source>
        <dbReference type="EMBL" id="AMB88206.1"/>
    </source>
</evidence>
<proteinExistence type="predicted"/>
<dbReference type="STRING" id="46677.AWM79_02710"/>
<dbReference type="EMBL" id="CP014135">
    <property type="protein sequence ID" value="AMB88206.1"/>
    <property type="molecule type" value="Genomic_DNA"/>
</dbReference>
<dbReference type="PANTHER" id="PTHR37951:SF1">
    <property type="entry name" value="TYPE VI SECRETION SYSTEM COMPONENT TSSA1"/>
    <property type="match status" value="1"/>
</dbReference>
<keyword evidence="4" id="KW-1185">Reference proteome</keyword>
<evidence type="ECO:0000313" key="4">
    <source>
        <dbReference type="Proteomes" id="UP000063229"/>
    </source>
</evidence>
<feature type="region of interest" description="Disordered" evidence="1">
    <location>
        <begin position="239"/>
        <end position="274"/>
    </location>
</feature>
<dbReference type="Pfam" id="PF06812">
    <property type="entry name" value="ImpA_N"/>
    <property type="match status" value="1"/>
</dbReference>
<organism evidence="3 4">
    <name type="scientific">Pseudomonas agarici</name>
    <dbReference type="NCBI Taxonomy" id="46677"/>
    <lineage>
        <taxon>Bacteria</taxon>
        <taxon>Pseudomonadati</taxon>
        <taxon>Pseudomonadota</taxon>
        <taxon>Gammaproteobacteria</taxon>
        <taxon>Pseudomonadales</taxon>
        <taxon>Pseudomonadaceae</taxon>
        <taxon>Pseudomonas</taxon>
    </lineage>
</organism>
<protein>
    <submittedName>
        <fullName evidence="3">Type VI secretion protein ImpA</fullName>
    </submittedName>
</protein>
<gene>
    <name evidence="3" type="ORF">AWM79_02710</name>
</gene>
<sequence length="342" mass="36860">MDVPLLLAAVAANSPCGEDLEYDAQFLQLERDAQGKPERSMGDSVHLAEPPAWRAIEQSSVALLQRSKDLRITHFLAQSALALHGFAGLNQALSLINQLLQRHWAELYPLLDADDDNDPTVRVNALSGLACETNIRLLRESVLTRSRAFGTVTLRAALNASGLQGFSDESLSADELGGALRDTDARQLQAVRRTLSEACGNLEAIERFVCEQVGSAQGVDLSALRQPLKLALQVLGEYAPGSADEPEPDNTGRGAAPPDHHPVGAHAAAVPRATGEIGNRDDVLRNLDCILAYYTRHEPSSPLPVLLNRAKNLVHADFAAIVRNLIPDGISQFETLRGPEGE</sequence>
<feature type="domain" description="ImpA N-terminal" evidence="2">
    <location>
        <begin position="7"/>
        <end position="130"/>
    </location>
</feature>
<name>A0A0X1T7W9_PSEAA</name>
<dbReference type="Proteomes" id="UP000063229">
    <property type="component" value="Chromosome"/>
</dbReference>
<dbReference type="PANTHER" id="PTHR37951">
    <property type="entry name" value="CYTOPLASMIC PROTEIN-RELATED"/>
    <property type="match status" value="1"/>
</dbReference>
<dbReference type="RefSeq" id="WP_060783933.1">
    <property type="nucleotide sequence ID" value="NZ_CP014135.1"/>
</dbReference>